<dbReference type="RefSeq" id="WP_215628147.1">
    <property type="nucleotide sequence ID" value="NZ_CP067089.2"/>
</dbReference>
<dbReference type="PANTHER" id="PTHR34717">
    <property type="entry name" value="EG:BACR7A4.20 PROTEIN"/>
    <property type="match status" value="1"/>
</dbReference>
<dbReference type="Proteomes" id="UP000595917">
    <property type="component" value="Chromosome"/>
</dbReference>
<proteinExistence type="predicted"/>
<reference evidence="2" key="1">
    <citation type="submission" date="2021-01" db="EMBL/GenBank/DDBJ databases">
        <title>Description of Breznakiella homolactica.</title>
        <authorList>
            <person name="Song Y."/>
            <person name="Brune A."/>
        </authorList>
    </citation>
    <scope>NUCLEOTIDE SEQUENCE</scope>
    <source>
        <strain evidence="2">RmG30</strain>
    </source>
</reference>
<sequence>MGLKTRIKTAIIKKAIDKRKAQHPFDEVYAETYTLPADADSSQNNSFYFSAHNIEGESLLFRNAYRGGGRTELWVAYKDKDGNAWVNPKQEYDNHEPTGLTITCVEPAKIWEFEFDSDLNRVRLDERRNGIPTDQTDRVKFKGRFTATAPIFEFSRHFDSLPVARALAREKFEKGFQNNLAAAHQVHYEQSGKLTAELSISGQTKTLTDMPTVRDHSFGTRDWAFMDRHVWIIALMENGDDLNFNAVRYPILRELQTGYLIKGEKRVCTDFYSSMDDYEKTNDVPLAFETKVTLADGTVMTVKAEKEMEFQFAFENRVYQFHEGIGSFDINGVKARGIIEFGFNKDEKRWNR</sequence>
<accession>A0A7T7XQX0</accession>
<dbReference type="KEGG" id="bhc:JFL75_07975"/>
<dbReference type="InterPro" id="IPR055492">
    <property type="entry name" value="DUF7064"/>
</dbReference>
<feature type="domain" description="DUF7064" evidence="1">
    <location>
        <begin position="222"/>
        <end position="344"/>
    </location>
</feature>
<gene>
    <name evidence="2" type="ORF">JFL75_07975</name>
</gene>
<dbReference type="Pfam" id="PF23212">
    <property type="entry name" value="DUF7064"/>
    <property type="match status" value="1"/>
</dbReference>
<dbReference type="EMBL" id="CP067089">
    <property type="protein sequence ID" value="QQO10842.1"/>
    <property type="molecule type" value="Genomic_DNA"/>
</dbReference>
<dbReference type="AlphaFoldDB" id="A0A7T7XQX0"/>
<protein>
    <recommendedName>
        <fullName evidence="1">DUF7064 domain-containing protein</fullName>
    </recommendedName>
</protein>
<name>A0A7T7XQX0_9SPIR</name>
<organism evidence="2 3">
    <name type="scientific">Breznakiella homolactica</name>
    <dbReference type="NCBI Taxonomy" id="2798577"/>
    <lineage>
        <taxon>Bacteria</taxon>
        <taxon>Pseudomonadati</taxon>
        <taxon>Spirochaetota</taxon>
        <taxon>Spirochaetia</taxon>
        <taxon>Spirochaetales</taxon>
        <taxon>Breznakiellaceae</taxon>
        <taxon>Breznakiella</taxon>
    </lineage>
</organism>
<keyword evidence="3" id="KW-1185">Reference proteome</keyword>
<evidence type="ECO:0000313" key="3">
    <source>
        <dbReference type="Proteomes" id="UP000595917"/>
    </source>
</evidence>
<evidence type="ECO:0000259" key="1">
    <source>
        <dbReference type="Pfam" id="PF23212"/>
    </source>
</evidence>
<evidence type="ECO:0000313" key="2">
    <source>
        <dbReference type="EMBL" id="QQO10842.1"/>
    </source>
</evidence>
<dbReference type="PANTHER" id="PTHR34717:SF1">
    <property type="entry name" value="EG:BACR7A4.20 PROTEIN"/>
    <property type="match status" value="1"/>
</dbReference>